<protein>
    <recommendedName>
        <fullName evidence="1">J domain-containing protein</fullName>
    </recommendedName>
</protein>
<evidence type="ECO:0000313" key="2">
    <source>
        <dbReference type="EMBL" id="KAG0553775.1"/>
    </source>
</evidence>
<dbReference type="PANTHER" id="PTHR45090">
    <property type="entry name" value="CHAPERONE PROTEIN DNAJ 20 CHLOROPLASTIC"/>
    <property type="match status" value="1"/>
</dbReference>
<dbReference type="InterPro" id="IPR053232">
    <property type="entry name" value="DnaJ_C/III_chloroplastic"/>
</dbReference>
<dbReference type="CDD" id="cd06257">
    <property type="entry name" value="DnaJ"/>
    <property type="match status" value="1"/>
</dbReference>
<dbReference type="OrthoDB" id="445556at2759"/>
<dbReference type="PRINTS" id="PR00625">
    <property type="entry name" value="JDOMAIN"/>
</dbReference>
<gene>
    <name evidence="2" type="ORF">KC19_12G037900</name>
</gene>
<dbReference type="SUPFAM" id="SSF46565">
    <property type="entry name" value="Chaperone J-domain"/>
    <property type="match status" value="1"/>
</dbReference>
<dbReference type="EMBL" id="CM026433">
    <property type="protein sequence ID" value="KAG0553775.1"/>
    <property type="molecule type" value="Genomic_DNA"/>
</dbReference>
<organism evidence="2 3">
    <name type="scientific">Ceratodon purpureus</name>
    <name type="common">Fire moss</name>
    <name type="synonym">Dicranum purpureum</name>
    <dbReference type="NCBI Taxonomy" id="3225"/>
    <lineage>
        <taxon>Eukaryota</taxon>
        <taxon>Viridiplantae</taxon>
        <taxon>Streptophyta</taxon>
        <taxon>Embryophyta</taxon>
        <taxon>Bryophyta</taxon>
        <taxon>Bryophytina</taxon>
        <taxon>Bryopsida</taxon>
        <taxon>Dicranidae</taxon>
        <taxon>Pseudoditrichales</taxon>
        <taxon>Ditrichaceae</taxon>
        <taxon>Ceratodon</taxon>
    </lineage>
</organism>
<name>A0A8T0G4D2_CERPU</name>
<dbReference type="Proteomes" id="UP000822688">
    <property type="component" value="Chromosome 12"/>
</dbReference>
<dbReference type="PANTHER" id="PTHR45090:SF6">
    <property type="entry name" value="J DOMAIN-CONTAINING PROTEIN"/>
    <property type="match status" value="1"/>
</dbReference>
<evidence type="ECO:0000259" key="1">
    <source>
        <dbReference type="PROSITE" id="PS50076"/>
    </source>
</evidence>
<reference evidence="2" key="1">
    <citation type="submission" date="2020-06" db="EMBL/GenBank/DDBJ databases">
        <title>WGS assembly of Ceratodon purpureus strain R40.</title>
        <authorList>
            <person name="Carey S.B."/>
            <person name="Jenkins J."/>
            <person name="Shu S."/>
            <person name="Lovell J.T."/>
            <person name="Sreedasyam A."/>
            <person name="Maumus F."/>
            <person name="Tiley G.P."/>
            <person name="Fernandez-Pozo N."/>
            <person name="Barry K."/>
            <person name="Chen C."/>
            <person name="Wang M."/>
            <person name="Lipzen A."/>
            <person name="Daum C."/>
            <person name="Saski C.A."/>
            <person name="Payton A.C."/>
            <person name="Mcbreen J.C."/>
            <person name="Conrad R.E."/>
            <person name="Kollar L.M."/>
            <person name="Olsson S."/>
            <person name="Huttunen S."/>
            <person name="Landis J.B."/>
            <person name="Wickett N.J."/>
            <person name="Johnson M.G."/>
            <person name="Rensing S.A."/>
            <person name="Grimwood J."/>
            <person name="Schmutz J."/>
            <person name="Mcdaniel S.F."/>
        </authorList>
    </citation>
    <scope>NUCLEOTIDE SEQUENCE</scope>
    <source>
        <strain evidence="2">R40</strain>
    </source>
</reference>
<dbReference type="SMART" id="SM00271">
    <property type="entry name" value="DnaJ"/>
    <property type="match status" value="1"/>
</dbReference>
<dbReference type="InterPro" id="IPR036869">
    <property type="entry name" value="J_dom_sf"/>
</dbReference>
<accession>A0A8T0G4D2</accession>
<feature type="domain" description="J" evidence="1">
    <location>
        <begin position="87"/>
        <end position="154"/>
    </location>
</feature>
<dbReference type="InterPro" id="IPR001623">
    <property type="entry name" value="DnaJ_domain"/>
</dbReference>
<dbReference type="AlphaFoldDB" id="A0A8T0G4D2"/>
<proteinExistence type="predicted"/>
<dbReference type="Gene3D" id="1.10.287.110">
    <property type="entry name" value="DnaJ domain"/>
    <property type="match status" value="1"/>
</dbReference>
<dbReference type="PROSITE" id="PS50076">
    <property type="entry name" value="DNAJ_2"/>
    <property type="match status" value="1"/>
</dbReference>
<dbReference type="GO" id="GO:0009507">
    <property type="term" value="C:chloroplast"/>
    <property type="evidence" value="ECO:0007669"/>
    <property type="project" value="TreeGrafter"/>
</dbReference>
<evidence type="ECO:0000313" key="3">
    <source>
        <dbReference type="Proteomes" id="UP000822688"/>
    </source>
</evidence>
<keyword evidence="3" id="KW-1185">Reference proteome</keyword>
<dbReference type="Pfam" id="PF00226">
    <property type="entry name" value="DnaJ"/>
    <property type="match status" value="1"/>
</dbReference>
<comment type="caution">
    <text evidence="2">The sequence shown here is derived from an EMBL/GenBank/DDBJ whole genome shotgun (WGS) entry which is preliminary data.</text>
</comment>
<sequence>MAAVGASGAFVAVSPRRSSALGLIPGEESSSLPSVSLFFGQRCGVLLLSGELRRRRLGAWAYATDADHLRENPPPAVRSSGHFSGKTLYDLLGVGQLATPEQIKSAYRNKALHVHPDVVPEDQKEEATKNFLEIKMAYRILSDRQQRAAYDLKLRFVHRTPISTPTPSQWGFISVPSSSDDPSGTVTFRGRKNWDSDMFS</sequence>